<keyword evidence="2" id="KW-0808">Transferase</keyword>
<reference evidence="2 3" key="1">
    <citation type="journal article" date="2018" name="Int. J. Syst. Evol. Microbiol.">
        <title>Micromonospora globbae sp. nov., an endophytic actinomycete isolated from roots of Globba winitii C. H. Wright.</title>
        <authorList>
            <person name="Kuncharoen N."/>
            <person name="Pittayakhajonwut P."/>
            <person name="Tanasupawat S."/>
        </authorList>
    </citation>
    <scope>NUCLEOTIDE SEQUENCE [LARGE SCALE GENOMIC DNA]</scope>
    <source>
        <strain evidence="2 3">WPS1-2</strain>
    </source>
</reference>
<feature type="domain" description="Reverse transcriptase" evidence="1">
    <location>
        <begin position="69"/>
        <end position="318"/>
    </location>
</feature>
<dbReference type="EMBL" id="RAQQ01000069">
    <property type="protein sequence ID" value="RKF19136.1"/>
    <property type="molecule type" value="Genomic_DNA"/>
</dbReference>
<dbReference type="EC" id="2.7.7.49" evidence="2"/>
<dbReference type="PANTHER" id="PTHR34047">
    <property type="entry name" value="NUCLEAR INTRON MATURASE 1, MITOCHONDRIAL-RELATED"/>
    <property type="match status" value="1"/>
</dbReference>
<dbReference type="SUPFAM" id="SSF56672">
    <property type="entry name" value="DNA/RNA polymerases"/>
    <property type="match status" value="1"/>
</dbReference>
<gene>
    <name evidence="2" type="primary">ltrA</name>
    <name evidence="2" type="ORF">D7I43_32155</name>
</gene>
<dbReference type="InterPro" id="IPR030931">
    <property type="entry name" value="Group_II_RT_mat"/>
</dbReference>
<evidence type="ECO:0000313" key="3">
    <source>
        <dbReference type="Proteomes" id="UP000285744"/>
    </source>
</evidence>
<dbReference type="InterPro" id="IPR043502">
    <property type="entry name" value="DNA/RNA_pol_sf"/>
</dbReference>
<organism evidence="2 3">
    <name type="scientific">Micromonospora globbae</name>
    <dbReference type="NCBI Taxonomy" id="1894969"/>
    <lineage>
        <taxon>Bacteria</taxon>
        <taxon>Bacillati</taxon>
        <taxon>Actinomycetota</taxon>
        <taxon>Actinomycetes</taxon>
        <taxon>Micromonosporales</taxon>
        <taxon>Micromonosporaceae</taxon>
        <taxon>Micromonospora</taxon>
    </lineage>
</organism>
<dbReference type="InterPro" id="IPR051083">
    <property type="entry name" value="GrpII_Intron_Splice-Mob/Def"/>
</dbReference>
<dbReference type="Pfam" id="PF00078">
    <property type="entry name" value="RVT_1"/>
    <property type="match status" value="1"/>
</dbReference>
<comment type="caution">
    <text evidence="2">The sequence shown here is derived from an EMBL/GenBank/DDBJ whole genome shotgun (WGS) entry which is preliminary data.</text>
</comment>
<dbReference type="AlphaFoldDB" id="A0A420EEP8"/>
<dbReference type="InterPro" id="IPR000477">
    <property type="entry name" value="RT_dom"/>
</dbReference>
<keyword evidence="2" id="KW-0548">Nucleotidyltransferase</keyword>
<accession>A0A420EEP8</accession>
<evidence type="ECO:0000259" key="1">
    <source>
        <dbReference type="PROSITE" id="PS50878"/>
    </source>
</evidence>
<dbReference type="Pfam" id="PF08388">
    <property type="entry name" value="GIIM"/>
    <property type="match status" value="1"/>
</dbReference>
<name>A0A420EEP8_9ACTN</name>
<dbReference type="Proteomes" id="UP000285744">
    <property type="component" value="Unassembled WGS sequence"/>
</dbReference>
<dbReference type="OrthoDB" id="1550386at2"/>
<protein>
    <submittedName>
        <fullName evidence="2">Group II intron reverse transcriptase/maturase</fullName>
        <ecNumber evidence="2">2.7.7.49</ecNumber>
    </submittedName>
</protein>
<sequence>MQAKLHRWAGEDAARRFDDVFNLVADPAFLTVAWDRVSTNTGARTAGVDGIKPGWIAAVGAAEAFLADVRAQLKTGTFVPVVVREVTIPKPGTSKRRRLGIPTVTDRVVQAALKLVLEPIFEADFQPCSYGFRPNRRAHDAIAEVQFYATRGYEWVLEADIEACFDSIDHTALMDRVRRRVADKRVLLLVKAFLKAGVLTEPGQREESITGTPQGGILSPLLANIALSALDEHFVAQWQQQMGTSGRRVLRRRKGLGTWRLVRYADDFVVMVFGDHAIAQALREQVADLIAPLGLRLAEAKTRVVHIDEGFDFLGYRIQRHRQRGTSRRYVYTMPSRKAVAAVKAKVRALTNRSRSYDLAELLHRVNAVLRGWANYFRHGVSKRFFSKVDAFTWWRIVRWIRKRRNGLGWKATRRRFMQGWKIVADGISFTGASPVAIVRYRYRGERIPTPWAASAATS</sequence>
<keyword evidence="2" id="KW-0695">RNA-directed DNA polymerase</keyword>
<evidence type="ECO:0000313" key="2">
    <source>
        <dbReference type="EMBL" id="RKF19136.1"/>
    </source>
</evidence>
<dbReference type="InterPro" id="IPR013597">
    <property type="entry name" value="Mat_intron_G2"/>
</dbReference>
<dbReference type="GO" id="GO:0003964">
    <property type="term" value="F:RNA-directed DNA polymerase activity"/>
    <property type="evidence" value="ECO:0007669"/>
    <property type="project" value="UniProtKB-KW"/>
</dbReference>
<dbReference type="PANTHER" id="PTHR34047:SF8">
    <property type="entry name" value="PROTEIN YKFC"/>
    <property type="match status" value="1"/>
</dbReference>
<proteinExistence type="predicted"/>
<dbReference type="CDD" id="cd01651">
    <property type="entry name" value="RT_G2_intron"/>
    <property type="match status" value="1"/>
</dbReference>
<dbReference type="PROSITE" id="PS50878">
    <property type="entry name" value="RT_POL"/>
    <property type="match status" value="1"/>
</dbReference>
<dbReference type="NCBIfam" id="TIGR04416">
    <property type="entry name" value="group_II_RT_mat"/>
    <property type="match status" value="1"/>
</dbReference>